<evidence type="ECO:0000256" key="8">
    <source>
        <dbReference type="PROSITE-ProRule" id="PRU01091"/>
    </source>
</evidence>
<dbReference type="GO" id="GO:0000156">
    <property type="term" value="F:phosphorelay response regulator activity"/>
    <property type="evidence" value="ECO:0007669"/>
    <property type="project" value="TreeGrafter"/>
</dbReference>
<organism evidence="11 12">
    <name type="scientific">Paenibacillus illinoisensis</name>
    <dbReference type="NCBI Taxonomy" id="59845"/>
    <lineage>
        <taxon>Bacteria</taxon>
        <taxon>Bacillati</taxon>
        <taxon>Bacillota</taxon>
        <taxon>Bacilli</taxon>
        <taxon>Bacillales</taxon>
        <taxon>Paenibacillaceae</taxon>
        <taxon>Paenibacillus</taxon>
    </lineage>
</organism>
<comment type="subcellular location">
    <subcellularLocation>
        <location evidence="1">Cytoplasm</location>
    </subcellularLocation>
</comment>
<dbReference type="PROSITE" id="PS51755">
    <property type="entry name" value="OMPR_PHOB"/>
    <property type="match status" value="1"/>
</dbReference>
<feature type="DNA-binding region" description="OmpR/PhoB-type" evidence="8">
    <location>
        <begin position="131"/>
        <end position="230"/>
    </location>
</feature>
<dbReference type="CDD" id="cd00383">
    <property type="entry name" value="trans_reg_C"/>
    <property type="match status" value="1"/>
</dbReference>
<dbReference type="RefSeq" id="WP_110821626.1">
    <property type="nucleotide sequence ID" value="NZ_PRLG01000022.1"/>
</dbReference>
<dbReference type="OrthoDB" id="9790442at2"/>
<reference evidence="11 12" key="1">
    <citation type="submission" date="2018-01" db="EMBL/GenBank/DDBJ databases">
        <title>Genome sequence of the PGP bacterium Paenibacillus illinoisensis E3.</title>
        <authorList>
            <person name="Rolli E."/>
            <person name="Marasco R."/>
            <person name="Bessem C."/>
            <person name="Michoud G."/>
            <person name="Gaiarsa S."/>
            <person name="Borin S."/>
            <person name="Daffonchio D."/>
        </authorList>
    </citation>
    <scope>NUCLEOTIDE SEQUENCE [LARGE SCALE GENOMIC DNA]</scope>
    <source>
        <strain evidence="11 12">E3</strain>
    </source>
</reference>
<keyword evidence="3" id="KW-0902">Two-component regulatory system</keyword>
<name>A0A2W0CAJ3_9BACL</name>
<keyword evidence="6" id="KW-0804">Transcription</keyword>
<dbReference type="Pfam" id="PF00486">
    <property type="entry name" value="Trans_reg_C"/>
    <property type="match status" value="1"/>
</dbReference>
<evidence type="ECO:0000256" key="6">
    <source>
        <dbReference type="ARBA" id="ARBA00023163"/>
    </source>
</evidence>
<dbReference type="Gene3D" id="1.10.10.10">
    <property type="entry name" value="Winged helix-like DNA-binding domain superfamily/Winged helix DNA-binding domain"/>
    <property type="match status" value="1"/>
</dbReference>
<dbReference type="SMART" id="SM00862">
    <property type="entry name" value="Trans_reg_C"/>
    <property type="match status" value="1"/>
</dbReference>
<feature type="domain" description="Response regulatory" evidence="9">
    <location>
        <begin position="5"/>
        <end position="118"/>
    </location>
</feature>
<dbReference type="InterPro" id="IPR039420">
    <property type="entry name" value="WalR-like"/>
</dbReference>
<protein>
    <submittedName>
        <fullName evidence="11">Sensory transduction protein</fullName>
    </submittedName>
</protein>
<sequence>MNKLKALVIDDEWNMRNLLRIYLTKEGFDITEAHNGTEALSYLQKHSYHVILLDVMMPDMDGWHLCKKIRDFSETPILMLTARGDVKDKVHGLGVGADDYMVKPVNSDELIARLYALVRRSSQYSSLKEAGKKIVYSDLIIYPDRRQVFVLDTSLEFTQKELDILLILAEHPQRVFSRDEIIERLWGNDFFGDNRVVDTHIKNIREKLQLAGLNQNPIQTVWGIGYKWLYSVEGS</sequence>
<dbReference type="FunFam" id="3.40.50.2300:FF:000001">
    <property type="entry name" value="DNA-binding response regulator PhoB"/>
    <property type="match status" value="1"/>
</dbReference>
<dbReference type="CDD" id="cd17574">
    <property type="entry name" value="REC_OmpR"/>
    <property type="match status" value="1"/>
</dbReference>
<evidence type="ECO:0000256" key="7">
    <source>
        <dbReference type="PROSITE-ProRule" id="PRU00169"/>
    </source>
</evidence>
<feature type="domain" description="OmpR/PhoB-type" evidence="10">
    <location>
        <begin position="131"/>
        <end position="230"/>
    </location>
</feature>
<dbReference type="GO" id="GO:0005829">
    <property type="term" value="C:cytosol"/>
    <property type="evidence" value="ECO:0007669"/>
    <property type="project" value="TreeGrafter"/>
</dbReference>
<gene>
    <name evidence="11" type="ORF">PIL02S_04646</name>
</gene>
<dbReference type="Proteomes" id="UP000247459">
    <property type="component" value="Unassembled WGS sequence"/>
</dbReference>
<dbReference type="AlphaFoldDB" id="A0A2W0CAJ3"/>
<dbReference type="InterPro" id="IPR001789">
    <property type="entry name" value="Sig_transdc_resp-reg_receiver"/>
</dbReference>
<evidence type="ECO:0000256" key="3">
    <source>
        <dbReference type="ARBA" id="ARBA00023012"/>
    </source>
</evidence>
<dbReference type="InterPro" id="IPR011006">
    <property type="entry name" value="CheY-like_superfamily"/>
</dbReference>
<dbReference type="Gene3D" id="3.40.50.2300">
    <property type="match status" value="1"/>
</dbReference>
<dbReference type="InterPro" id="IPR036388">
    <property type="entry name" value="WH-like_DNA-bd_sf"/>
</dbReference>
<proteinExistence type="predicted"/>
<evidence type="ECO:0000313" key="12">
    <source>
        <dbReference type="Proteomes" id="UP000247459"/>
    </source>
</evidence>
<evidence type="ECO:0000256" key="5">
    <source>
        <dbReference type="ARBA" id="ARBA00023125"/>
    </source>
</evidence>
<dbReference type="SMART" id="SM00448">
    <property type="entry name" value="REC"/>
    <property type="match status" value="1"/>
</dbReference>
<dbReference type="GO" id="GO:0032993">
    <property type="term" value="C:protein-DNA complex"/>
    <property type="evidence" value="ECO:0007669"/>
    <property type="project" value="TreeGrafter"/>
</dbReference>
<keyword evidence="4" id="KW-0805">Transcription regulation</keyword>
<evidence type="ECO:0000256" key="1">
    <source>
        <dbReference type="ARBA" id="ARBA00004496"/>
    </source>
</evidence>
<dbReference type="Gene3D" id="6.10.250.690">
    <property type="match status" value="1"/>
</dbReference>
<evidence type="ECO:0000313" key="11">
    <source>
        <dbReference type="EMBL" id="PYY27152.1"/>
    </source>
</evidence>
<dbReference type="EMBL" id="PRLG01000022">
    <property type="protein sequence ID" value="PYY27152.1"/>
    <property type="molecule type" value="Genomic_DNA"/>
</dbReference>
<evidence type="ECO:0000259" key="9">
    <source>
        <dbReference type="PROSITE" id="PS50110"/>
    </source>
</evidence>
<dbReference type="GO" id="GO:0000976">
    <property type="term" value="F:transcription cis-regulatory region binding"/>
    <property type="evidence" value="ECO:0007669"/>
    <property type="project" value="TreeGrafter"/>
</dbReference>
<dbReference type="PANTHER" id="PTHR48111">
    <property type="entry name" value="REGULATOR OF RPOS"/>
    <property type="match status" value="1"/>
</dbReference>
<evidence type="ECO:0000259" key="10">
    <source>
        <dbReference type="PROSITE" id="PS51755"/>
    </source>
</evidence>
<dbReference type="GO" id="GO:0006355">
    <property type="term" value="P:regulation of DNA-templated transcription"/>
    <property type="evidence" value="ECO:0007669"/>
    <property type="project" value="InterPro"/>
</dbReference>
<dbReference type="FunFam" id="1.10.10.10:FF:000018">
    <property type="entry name" value="DNA-binding response regulator ResD"/>
    <property type="match status" value="1"/>
</dbReference>
<evidence type="ECO:0000256" key="2">
    <source>
        <dbReference type="ARBA" id="ARBA00022553"/>
    </source>
</evidence>
<dbReference type="Pfam" id="PF00072">
    <property type="entry name" value="Response_reg"/>
    <property type="match status" value="1"/>
</dbReference>
<evidence type="ECO:0000256" key="4">
    <source>
        <dbReference type="ARBA" id="ARBA00023015"/>
    </source>
</evidence>
<feature type="modified residue" description="4-aspartylphosphate" evidence="7">
    <location>
        <position position="54"/>
    </location>
</feature>
<dbReference type="InterPro" id="IPR001867">
    <property type="entry name" value="OmpR/PhoB-type_DNA-bd"/>
</dbReference>
<dbReference type="PANTHER" id="PTHR48111:SF1">
    <property type="entry name" value="TWO-COMPONENT RESPONSE REGULATOR ORR33"/>
    <property type="match status" value="1"/>
</dbReference>
<comment type="caution">
    <text evidence="11">The sequence shown here is derived from an EMBL/GenBank/DDBJ whole genome shotgun (WGS) entry which is preliminary data.</text>
</comment>
<dbReference type="PROSITE" id="PS50110">
    <property type="entry name" value="RESPONSE_REGULATORY"/>
    <property type="match status" value="1"/>
</dbReference>
<dbReference type="SUPFAM" id="SSF52172">
    <property type="entry name" value="CheY-like"/>
    <property type="match status" value="1"/>
</dbReference>
<accession>A0A2W0CAJ3</accession>
<keyword evidence="5 8" id="KW-0238">DNA-binding</keyword>
<keyword evidence="2 7" id="KW-0597">Phosphoprotein</keyword>